<dbReference type="PANTHER" id="PTHR10302">
    <property type="entry name" value="SINGLE-STRANDED DNA-BINDING PROTEIN"/>
    <property type="match status" value="1"/>
</dbReference>
<proteinExistence type="inferred from homology"/>
<dbReference type="AlphaFoldDB" id="A0A975T7S8"/>
<dbReference type="KEGG" id="rsin:B6N60_02412"/>
<evidence type="ECO:0000256" key="3">
    <source>
        <dbReference type="PIRNR" id="PIRNR002070"/>
    </source>
</evidence>
<evidence type="ECO:0000256" key="2">
    <source>
        <dbReference type="HAMAP-Rule" id="MF_00984"/>
    </source>
</evidence>
<keyword evidence="1 2" id="KW-0238">DNA-binding</keyword>
<dbReference type="PANTHER" id="PTHR10302:SF0">
    <property type="entry name" value="SINGLE-STRANDED DNA-BINDING PROTEIN, MITOCHONDRIAL"/>
    <property type="match status" value="1"/>
</dbReference>
<dbReference type="PIRSF" id="PIRSF002070">
    <property type="entry name" value="SSB"/>
    <property type="match status" value="1"/>
</dbReference>
<evidence type="ECO:0000313" key="4">
    <source>
        <dbReference type="EMBL" id="QXE23722.1"/>
    </source>
</evidence>
<dbReference type="NCBIfam" id="NF005674">
    <property type="entry name" value="PRK07459.1"/>
    <property type="match status" value="1"/>
</dbReference>
<reference evidence="4" key="1">
    <citation type="submission" date="2017-04" db="EMBL/GenBank/DDBJ databases">
        <title>Genome deletions in a multicellular cyanobacterial endosymbiont for morphological adaptation in marine diatoms.</title>
        <authorList>
            <person name="Wang Y."/>
            <person name="Gao H."/>
            <person name="Li R."/>
            <person name="Xu X."/>
        </authorList>
    </citation>
    <scope>NUCLEOTIDE SEQUENCE</scope>
    <source>
        <strain evidence="4">FACHB 800</strain>
    </source>
</reference>
<comment type="subunit">
    <text evidence="2">Homotetramer.</text>
</comment>
<dbReference type="PROSITE" id="PS50935">
    <property type="entry name" value="SSB"/>
    <property type="match status" value="1"/>
</dbReference>
<evidence type="ECO:0000313" key="5">
    <source>
        <dbReference type="Proteomes" id="UP000683511"/>
    </source>
</evidence>
<dbReference type="CDD" id="cd04496">
    <property type="entry name" value="SSB_OBF"/>
    <property type="match status" value="1"/>
</dbReference>
<dbReference type="Proteomes" id="UP000683511">
    <property type="component" value="Chromosome"/>
</dbReference>
<dbReference type="GO" id="GO:0003697">
    <property type="term" value="F:single-stranded DNA binding"/>
    <property type="evidence" value="ECO:0007669"/>
    <property type="project" value="UniProtKB-UniRule"/>
</dbReference>
<sequence>MSINVVTLIGRVGTDPEMKYYDSGSVVCKLTLAVNRRSRNSDKPDWFNLELWGKTAEVAGNYVRKGKQIAVKGSLKFNTWNDRQTGALRSSPVIQVEQLELLGSKRDEEGDMGDMSPDNF</sequence>
<dbReference type="InterPro" id="IPR000424">
    <property type="entry name" value="Primosome_PriB/ssb"/>
</dbReference>
<dbReference type="SUPFAM" id="SSF50249">
    <property type="entry name" value="Nucleic acid-binding proteins"/>
    <property type="match status" value="1"/>
</dbReference>
<evidence type="ECO:0000256" key="1">
    <source>
        <dbReference type="ARBA" id="ARBA00023125"/>
    </source>
</evidence>
<dbReference type="GO" id="GO:0006260">
    <property type="term" value="P:DNA replication"/>
    <property type="evidence" value="ECO:0007669"/>
    <property type="project" value="InterPro"/>
</dbReference>
<dbReference type="InterPro" id="IPR011344">
    <property type="entry name" value="ssDNA-bd"/>
</dbReference>
<comment type="caution">
    <text evidence="2">Lacks conserved residue(s) required for the propagation of feature annotation.</text>
</comment>
<dbReference type="Pfam" id="PF00436">
    <property type="entry name" value="SSB"/>
    <property type="match status" value="1"/>
</dbReference>
<dbReference type="InterPro" id="IPR012340">
    <property type="entry name" value="NA-bd_OB-fold"/>
</dbReference>
<keyword evidence="5" id="KW-1185">Reference proteome</keyword>
<protein>
    <recommendedName>
        <fullName evidence="2 3">Single-stranded DNA-binding protein</fullName>
        <shortName evidence="2">SSB</shortName>
    </recommendedName>
</protein>
<accession>A0A975T7S8</accession>
<dbReference type="HAMAP" id="MF_00984">
    <property type="entry name" value="SSB"/>
    <property type="match status" value="1"/>
</dbReference>
<dbReference type="EMBL" id="CP021056">
    <property type="protein sequence ID" value="QXE23722.1"/>
    <property type="molecule type" value="Genomic_DNA"/>
</dbReference>
<organism evidence="4 5">
    <name type="scientific">Richelia sinica FACHB-800</name>
    <dbReference type="NCBI Taxonomy" id="1357546"/>
    <lineage>
        <taxon>Bacteria</taxon>
        <taxon>Bacillati</taxon>
        <taxon>Cyanobacteriota</taxon>
        <taxon>Cyanophyceae</taxon>
        <taxon>Nostocales</taxon>
        <taxon>Nostocaceae</taxon>
        <taxon>Richelia</taxon>
    </lineage>
</organism>
<name>A0A975T7S8_9NOST</name>
<gene>
    <name evidence="4" type="ORF">B6N60_02412</name>
</gene>
<dbReference type="Gene3D" id="2.40.50.140">
    <property type="entry name" value="Nucleic acid-binding proteins"/>
    <property type="match status" value="1"/>
</dbReference>
<dbReference type="RefSeq" id="WP_190604710.1">
    <property type="nucleotide sequence ID" value="NZ_CP021056.1"/>
</dbReference>
<dbReference type="NCBIfam" id="TIGR00621">
    <property type="entry name" value="ssb"/>
    <property type="match status" value="1"/>
</dbReference>
<dbReference type="GO" id="GO:0009295">
    <property type="term" value="C:nucleoid"/>
    <property type="evidence" value="ECO:0007669"/>
    <property type="project" value="TreeGrafter"/>
</dbReference>